<keyword evidence="1" id="KW-0175">Coiled coil</keyword>
<dbReference type="GO" id="GO:0043565">
    <property type="term" value="F:sequence-specific DNA binding"/>
    <property type="evidence" value="ECO:0007669"/>
    <property type="project" value="InterPro"/>
</dbReference>
<feature type="compositionally biased region" description="Polar residues" evidence="2">
    <location>
        <begin position="1"/>
        <end position="10"/>
    </location>
</feature>
<evidence type="ECO:0000313" key="4">
    <source>
        <dbReference type="EMBL" id="ACV68292.1"/>
    </source>
</evidence>
<evidence type="ECO:0000256" key="2">
    <source>
        <dbReference type="SAM" id="MobiDB-lite"/>
    </source>
</evidence>
<feature type="domain" description="Insertion element IS150 protein InsJ-like helix-turn-helix" evidence="3">
    <location>
        <begin position="35"/>
        <end position="83"/>
    </location>
</feature>
<dbReference type="eggNOG" id="ENOG5033JKH">
    <property type="taxonomic scope" value="Bacteria"/>
</dbReference>
<evidence type="ECO:0000313" key="5">
    <source>
        <dbReference type="EMBL" id="ACV69799.1"/>
    </source>
</evidence>
<dbReference type="KEGG" id="drt:Dret_1004"/>
<dbReference type="HOGENOM" id="CLU_166046_0_0_7"/>
<dbReference type="KEGG" id="drt:Dret_2519"/>
<dbReference type="Proteomes" id="UP000001052">
    <property type="component" value="Chromosome"/>
</dbReference>
<organism evidence="4 6">
    <name type="scientific">Desulfohalobium retbaense (strain ATCC 49708 / DSM 5692 / JCM 16813 / HR100)</name>
    <dbReference type="NCBI Taxonomy" id="485915"/>
    <lineage>
        <taxon>Bacteria</taxon>
        <taxon>Pseudomonadati</taxon>
        <taxon>Thermodesulfobacteriota</taxon>
        <taxon>Desulfovibrionia</taxon>
        <taxon>Desulfovibrionales</taxon>
        <taxon>Desulfohalobiaceae</taxon>
        <taxon>Desulfohalobium</taxon>
    </lineage>
</organism>
<evidence type="ECO:0000256" key="1">
    <source>
        <dbReference type="SAM" id="Coils"/>
    </source>
</evidence>
<evidence type="ECO:0000259" key="3">
    <source>
        <dbReference type="Pfam" id="PF13518"/>
    </source>
</evidence>
<dbReference type="EMBL" id="CP001735">
    <property type="protein sequence ID" value="ACV69799.1"/>
    <property type="molecule type" value="Genomic_DNA"/>
</dbReference>
<dbReference type="RefSeq" id="WP_012813890.1">
    <property type="nucleotide sequence ID" value="NC_013223.1"/>
</dbReference>
<feature type="region of interest" description="Disordered" evidence="2">
    <location>
        <begin position="1"/>
        <end position="36"/>
    </location>
</feature>
<feature type="compositionally biased region" description="Polar residues" evidence="2">
    <location>
        <begin position="19"/>
        <end position="28"/>
    </location>
</feature>
<protein>
    <recommendedName>
        <fullName evidence="3">Insertion element IS150 protein InsJ-like helix-turn-helix domain-containing protein</fullName>
    </recommendedName>
</protein>
<name>C8X1J5_DESRD</name>
<dbReference type="InterPro" id="IPR036388">
    <property type="entry name" value="WH-like_DNA-bd_sf"/>
</dbReference>
<dbReference type="InterPro" id="IPR010921">
    <property type="entry name" value="Trp_repressor/repl_initiator"/>
</dbReference>
<dbReference type="AlphaFoldDB" id="C8X1J5"/>
<dbReference type="InterPro" id="IPR055247">
    <property type="entry name" value="InsJ-like_HTH"/>
</dbReference>
<keyword evidence="5" id="KW-0614">Plasmid</keyword>
<gene>
    <name evidence="4" type="ordered locus">Dret_1004</name>
    <name evidence="5" type="ORF">Dret_2519</name>
</gene>
<dbReference type="EMBL" id="CP001734">
    <property type="protein sequence ID" value="ACV68292.1"/>
    <property type="molecule type" value="Genomic_DNA"/>
</dbReference>
<dbReference type="SUPFAM" id="SSF48295">
    <property type="entry name" value="TrpR-like"/>
    <property type="match status" value="1"/>
</dbReference>
<reference evidence="4 6" key="2">
    <citation type="journal article" date="2010" name="Stand. Genomic Sci.">
        <title>Complete genome sequence of Desulfohalobium retbaense type strain (HR(100)).</title>
        <authorList>
            <person name="Spring S."/>
            <person name="Nolan M."/>
            <person name="Lapidus A."/>
            <person name="Glavina Del Rio T."/>
            <person name="Copeland A."/>
            <person name="Tice H."/>
            <person name="Cheng J.F."/>
            <person name="Lucas S."/>
            <person name="Land M."/>
            <person name="Chen F."/>
            <person name="Bruce D."/>
            <person name="Goodwin L."/>
            <person name="Pitluck S."/>
            <person name="Ivanova N."/>
            <person name="Mavromatis K."/>
            <person name="Mikhailova N."/>
            <person name="Pati A."/>
            <person name="Chen A."/>
            <person name="Palaniappan K."/>
            <person name="Hauser L."/>
            <person name="Chang Y.J."/>
            <person name="Jeffries C.D."/>
            <person name="Munk C."/>
            <person name="Kiss H."/>
            <person name="Chain P."/>
            <person name="Han C."/>
            <person name="Brettin T."/>
            <person name="Detter J.C."/>
            <person name="Schuler E."/>
            <person name="Goker M."/>
            <person name="Rohde M."/>
            <person name="Bristow J."/>
            <person name="Eisen J.A."/>
            <person name="Markowitz V."/>
            <person name="Hugenholtz P."/>
            <person name="Kyrpides N.C."/>
            <person name="Klenk H.P."/>
        </authorList>
    </citation>
    <scope>NUCLEOTIDE SEQUENCE [LARGE SCALE GENOMIC DNA]</scope>
    <source>
        <strain evidence="4 6">DSM 5692</strain>
        <plasmid evidence="5">pDRET01</plasmid>
        <plasmid evidence="6">Plasmid pDRET01</plasmid>
    </source>
</reference>
<proteinExistence type="predicted"/>
<accession>C8X1J5</accession>
<dbReference type="Gene3D" id="1.10.10.10">
    <property type="entry name" value="Winged helix-like DNA-binding domain superfamily/Winged helix DNA-binding domain"/>
    <property type="match status" value="1"/>
</dbReference>
<dbReference type="Proteomes" id="UP000001052">
    <property type="component" value="Plasmid pDRET01"/>
</dbReference>
<keyword evidence="6" id="KW-1185">Reference proteome</keyword>
<sequence>MSQRSDQETGSCPGAAAPGQQQKNQKPQRISAKMKTRVVQRVMRGESLELLAREFGTSVAKVSQWRDEFIQAGEEAMKKDRGSDEKDRKIANLEQKLGETTMDYELLQDKVRRLEQKRPLARRKSKK</sequence>
<feature type="coiled-coil region" evidence="1">
    <location>
        <begin position="90"/>
        <end position="124"/>
    </location>
</feature>
<dbReference type="STRING" id="485915.Dret_1004"/>
<geneLocation type="plasmid" evidence="5 6">
    <name>pDRET01</name>
</geneLocation>
<reference evidence="6" key="1">
    <citation type="submission" date="2009-09" db="EMBL/GenBank/DDBJ databases">
        <title>The complete chromosome of Desulfohalobium retbaense DSM 5692.</title>
        <authorList>
            <consortium name="US DOE Joint Genome Institute (JGI-PGF)"/>
            <person name="Lucas S."/>
            <person name="Copeland A."/>
            <person name="Lapidus A."/>
            <person name="Glavina del Rio T."/>
            <person name="Dalin E."/>
            <person name="Tice H."/>
            <person name="Bruce D."/>
            <person name="Goodwin L."/>
            <person name="Pitluck S."/>
            <person name="Kyrpides N."/>
            <person name="Mavromatis K."/>
            <person name="Ivanova N."/>
            <person name="Mikhailova N."/>
            <person name="Munk A.C."/>
            <person name="Brettin T."/>
            <person name="Detter J.C."/>
            <person name="Han C."/>
            <person name="Tapia R."/>
            <person name="Larimer F."/>
            <person name="Land M."/>
            <person name="Hauser L."/>
            <person name="Markowitz V."/>
            <person name="Cheng J.-F."/>
            <person name="Hugenholtz P."/>
            <person name="Woyke T."/>
            <person name="Wu D."/>
            <person name="Spring S."/>
            <person name="Klenk H.-P."/>
            <person name="Eisen J.A."/>
        </authorList>
    </citation>
    <scope>NUCLEOTIDE SEQUENCE [LARGE SCALE GENOMIC DNA]</scope>
    <source>
        <strain evidence="6">DSM 5692</strain>
    </source>
</reference>
<evidence type="ECO:0000313" key="6">
    <source>
        <dbReference type="Proteomes" id="UP000001052"/>
    </source>
</evidence>
<dbReference type="Pfam" id="PF13518">
    <property type="entry name" value="HTH_28"/>
    <property type="match status" value="1"/>
</dbReference>